<keyword evidence="5" id="KW-0235">DNA replication</keyword>
<dbReference type="EMBL" id="MK984681">
    <property type="protein sequence ID" value="QDB71007.1"/>
    <property type="molecule type" value="Genomic_DNA"/>
</dbReference>
<dbReference type="GO" id="GO:0006261">
    <property type="term" value="P:DNA-templated DNA replication"/>
    <property type="evidence" value="ECO:0007669"/>
    <property type="project" value="InterPro"/>
</dbReference>
<evidence type="ECO:0000256" key="1">
    <source>
        <dbReference type="ARBA" id="ARBA00012417"/>
    </source>
</evidence>
<feature type="domain" description="DNA-directed DNA polymerase family A palm" evidence="7">
    <location>
        <begin position="411"/>
        <end position="604"/>
    </location>
</feature>
<dbReference type="SMART" id="SM00482">
    <property type="entry name" value="POLAc"/>
    <property type="match status" value="1"/>
</dbReference>
<dbReference type="Gene3D" id="1.20.1060.10">
    <property type="entry name" value="Taq DNA Polymerase, Chain T, domain 4"/>
    <property type="match status" value="1"/>
</dbReference>
<dbReference type="Pfam" id="PF00476">
    <property type="entry name" value="DNA_pol_A"/>
    <property type="match status" value="1"/>
</dbReference>
<comment type="catalytic activity">
    <reaction evidence="6">
        <text>DNA(n) + a 2'-deoxyribonucleoside 5'-triphosphate = DNA(n+1) + diphosphate</text>
        <dbReference type="Rhea" id="RHEA:22508"/>
        <dbReference type="Rhea" id="RHEA-COMP:17339"/>
        <dbReference type="Rhea" id="RHEA-COMP:17340"/>
        <dbReference type="ChEBI" id="CHEBI:33019"/>
        <dbReference type="ChEBI" id="CHEBI:61560"/>
        <dbReference type="ChEBI" id="CHEBI:173112"/>
        <dbReference type="EC" id="2.7.7.7"/>
    </reaction>
</comment>
<dbReference type="GO" id="GO:0003677">
    <property type="term" value="F:DNA binding"/>
    <property type="evidence" value="ECO:0007669"/>
    <property type="project" value="InterPro"/>
</dbReference>
<gene>
    <name evidence="8" type="ORF">bb8_p32</name>
</gene>
<dbReference type="SUPFAM" id="SSF56672">
    <property type="entry name" value="DNA/RNA polymerases"/>
    <property type="match status" value="1"/>
</dbReference>
<keyword evidence="4" id="KW-0239">DNA-directed DNA polymerase</keyword>
<evidence type="ECO:0000259" key="7">
    <source>
        <dbReference type="SMART" id="SM00482"/>
    </source>
</evidence>
<name>A0A4Y5TNS0_9CAUD</name>
<dbReference type="InterPro" id="IPR001098">
    <property type="entry name" value="DNA-dir_DNA_pol_A_palm_dom"/>
</dbReference>
<evidence type="ECO:0000256" key="5">
    <source>
        <dbReference type="ARBA" id="ARBA00023109"/>
    </source>
</evidence>
<organism evidence="8 9">
    <name type="scientific">Bordetella phage vB_BbrP_BB8</name>
    <dbReference type="NCBI Taxonomy" id="2587820"/>
    <lineage>
        <taxon>Viruses</taxon>
        <taxon>Duplodnaviria</taxon>
        <taxon>Heunggongvirae</taxon>
        <taxon>Uroviricota</taxon>
        <taxon>Caudoviricetes</taxon>
        <taxon>Autographivirales</taxon>
        <taxon>Autographivirales incertae sedis</taxon>
        <taxon>Vistulavirus</taxon>
        <taxon>Vistulavirus BB8</taxon>
    </lineage>
</organism>
<dbReference type="SUPFAM" id="SSF53098">
    <property type="entry name" value="Ribonuclease H-like"/>
    <property type="match status" value="1"/>
</dbReference>
<keyword evidence="9" id="KW-1185">Reference proteome</keyword>
<dbReference type="EC" id="2.7.7.7" evidence="1"/>
<dbReference type="InterPro" id="IPR019760">
    <property type="entry name" value="DNA-dir_DNA_pol_A_CS"/>
</dbReference>
<keyword evidence="5" id="KW-1194">Viral DNA replication</keyword>
<dbReference type="GO" id="GO:0039693">
    <property type="term" value="P:viral DNA genome replication"/>
    <property type="evidence" value="ECO:0007669"/>
    <property type="project" value="UniProtKB-KW"/>
</dbReference>
<dbReference type="InterPro" id="IPR043502">
    <property type="entry name" value="DNA/RNA_pol_sf"/>
</dbReference>
<protein>
    <recommendedName>
        <fullName evidence="1">DNA-directed DNA polymerase</fullName>
        <ecNumber evidence="1">2.7.7.7</ecNumber>
    </recommendedName>
</protein>
<evidence type="ECO:0000256" key="2">
    <source>
        <dbReference type="ARBA" id="ARBA00022679"/>
    </source>
</evidence>
<dbReference type="GO" id="GO:0003887">
    <property type="term" value="F:DNA-directed DNA polymerase activity"/>
    <property type="evidence" value="ECO:0007669"/>
    <property type="project" value="UniProtKB-KW"/>
</dbReference>
<dbReference type="InterPro" id="IPR036397">
    <property type="entry name" value="RNaseH_sf"/>
</dbReference>
<dbReference type="PANTHER" id="PTHR10133">
    <property type="entry name" value="DNA POLYMERASE I"/>
    <property type="match status" value="1"/>
</dbReference>
<dbReference type="PROSITE" id="PS00447">
    <property type="entry name" value="DNA_POLYMERASE_A"/>
    <property type="match status" value="1"/>
</dbReference>
<dbReference type="Proteomes" id="UP000315813">
    <property type="component" value="Segment"/>
</dbReference>
<sequence length="644" mass="72513">MKLFDIETNGLLDTVTKIHCLVIKDTTTGKVSKYTAENMEEGLQSLMTGPICGHNIIKYDIPVIQKLYPWFTFDRSQVFDTLVATRLIYSNLKDIDSGLLKKKKLPGPLFGSHALEAWGYRLQMMKGEYAAEFKERMGDEYEEGMEWREFSPEMLDYCVQDVKVTAALYAKIIAKEYSQEALELEHQVAWLMAQQERNGFPFDATKAATLYATLAQRRGELERELKEEFRFWFAPDGATRRPPKSRKVWIEDPNGGDTRRIKKKGQPAYFERGYYESYTEGVPFTKIKIVEFNPGSRDHIADRLTKLYGWEPELFTEGGKPKVDEEVMEKLEYPPCKLLTEYLMVQKRISQLAEGDNAWLKMERKGKIHGSVNPNGAVTGRATHAFPNIAQVPAVKKTKQGILYGGEGGYGHECRELFGVPPGWFLVGADASGLELRCLAHFMARYDGGKYGKAVVEGDVHTDNMNAAGLDTRDNAKTFIYAFLYGAGDAKIGKIVRKGPVEGKKLKAQFLRKTPALKRLIEAVRASAKRGYLIGLDKRQLHVRSAHAALNTLLQSAGALICKKWLLLLEEELQARGLKHGWDGDYAFCAWVHDEVQIACRTREVAEVVAGVATACVTKAGEYFNFRCPLAGEAKIGTNWAETH</sequence>
<evidence type="ECO:0000256" key="6">
    <source>
        <dbReference type="ARBA" id="ARBA00049244"/>
    </source>
</evidence>
<proteinExistence type="predicted"/>
<keyword evidence="3 8" id="KW-0548">Nucleotidyltransferase</keyword>
<dbReference type="InterPro" id="IPR002298">
    <property type="entry name" value="DNA_polymerase_A"/>
</dbReference>
<evidence type="ECO:0000256" key="4">
    <source>
        <dbReference type="ARBA" id="ARBA00022932"/>
    </source>
</evidence>
<evidence type="ECO:0000313" key="8">
    <source>
        <dbReference type="EMBL" id="QDB71007.1"/>
    </source>
</evidence>
<dbReference type="Gene3D" id="3.30.420.10">
    <property type="entry name" value="Ribonuclease H-like superfamily/Ribonuclease H"/>
    <property type="match status" value="1"/>
</dbReference>
<dbReference type="PANTHER" id="PTHR10133:SF62">
    <property type="entry name" value="DNA POLYMERASE THETA"/>
    <property type="match status" value="1"/>
</dbReference>
<reference evidence="8 9" key="1">
    <citation type="submission" date="2019-05" db="EMBL/GenBank/DDBJ databases">
        <authorList>
            <person name="Karczewska-Golec J."/>
            <person name="Decewicz P."/>
            <person name="Golec P."/>
        </authorList>
    </citation>
    <scope>NUCLEOTIDE SEQUENCE [LARGE SCALE GENOMIC DNA]</scope>
</reference>
<evidence type="ECO:0000256" key="3">
    <source>
        <dbReference type="ARBA" id="ARBA00022695"/>
    </source>
</evidence>
<dbReference type="InterPro" id="IPR012337">
    <property type="entry name" value="RNaseH-like_sf"/>
</dbReference>
<keyword evidence="2 8" id="KW-0808">Transferase</keyword>
<accession>A0A4Y5TNS0</accession>
<evidence type="ECO:0000313" key="9">
    <source>
        <dbReference type="Proteomes" id="UP000315813"/>
    </source>
</evidence>
<dbReference type="Gene3D" id="3.30.70.370">
    <property type="match status" value="2"/>
</dbReference>
<dbReference type="GO" id="GO:0006302">
    <property type="term" value="P:double-strand break repair"/>
    <property type="evidence" value="ECO:0007669"/>
    <property type="project" value="TreeGrafter"/>
</dbReference>